<protein>
    <recommendedName>
        <fullName evidence="1">CHAT domain-containing protein</fullName>
    </recommendedName>
</protein>
<dbReference type="Pfam" id="PF13374">
    <property type="entry name" value="TPR_10"/>
    <property type="match status" value="1"/>
</dbReference>
<name>A0A6G1I3Z8_9PEZI</name>
<evidence type="ECO:0000313" key="3">
    <source>
        <dbReference type="Proteomes" id="UP000799640"/>
    </source>
</evidence>
<dbReference type="SUPFAM" id="SSF48452">
    <property type="entry name" value="TPR-like"/>
    <property type="match status" value="1"/>
</dbReference>
<gene>
    <name evidence="2" type="ORF">EJ06DRAFT_541806</name>
</gene>
<dbReference type="InterPro" id="IPR024983">
    <property type="entry name" value="CHAT_dom"/>
</dbReference>
<evidence type="ECO:0000313" key="2">
    <source>
        <dbReference type="EMBL" id="KAF2403023.1"/>
    </source>
</evidence>
<dbReference type="EMBL" id="ML996690">
    <property type="protein sequence ID" value="KAF2403023.1"/>
    <property type="molecule type" value="Genomic_DNA"/>
</dbReference>
<dbReference type="PANTHER" id="PTHR19959:SF119">
    <property type="entry name" value="FUNGAL LIPASE-LIKE DOMAIN-CONTAINING PROTEIN"/>
    <property type="match status" value="1"/>
</dbReference>
<proteinExistence type="predicted"/>
<organism evidence="2 3">
    <name type="scientific">Trichodelitschia bisporula</name>
    <dbReference type="NCBI Taxonomy" id="703511"/>
    <lineage>
        <taxon>Eukaryota</taxon>
        <taxon>Fungi</taxon>
        <taxon>Dikarya</taxon>
        <taxon>Ascomycota</taxon>
        <taxon>Pezizomycotina</taxon>
        <taxon>Dothideomycetes</taxon>
        <taxon>Dothideomycetes incertae sedis</taxon>
        <taxon>Phaeotrichales</taxon>
        <taxon>Phaeotrichaceae</taxon>
        <taxon>Trichodelitschia</taxon>
    </lineage>
</organism>
<dbReference type="AlphaFoldDB" id="A0A6G1I3Z8"/>
<feature type="domain" description="CHAT" evidence="1">
    <location>
        <begin position="417"/>
        <end position="715"/>
    </location>
</feature>
<dbReference type="Gene3D" id="1.25.40.10">
    <property type="entry name" value="Tetratricopeptide repeat domain"/>
    <property type="match status" value="1"/>
</dbReference>
<accession>A0A6G1I3Z8</accession>
<dbReference type="Proteomes" id="UP000799640">
    <property type="component" value="Unassembled WGS sequence"/>
</dbReference>
<reference evidence="2" key="1">
    <citation type="journal article" date="2020" name="Stud. Mycol.">
        <title>101 Dothideomycetes genomes: a test case for predicting lifestyles and emergence of pathogens.</title>
        <authorList>
            <person name="Haridas S."/>
            <person name="Albert R."/>
            <person name="Binder M."/>
            <person name="Bloem J."/>
            <person name="Labutti K."/>
            <person name="Salamov A."/>
            <person name="Andreopoulos B."/>
            <person name="Baker S."/>
            <person name="Barry K."/>
            <person name="Bills G."/>
            <person name="Bluhm B."/>
            <person name="Cannon C."/>
            <person name="Castanera R."/>
            <person name="Culley D."/>
            <person name="Daum C."/>
            <person name="Ezra D."/>
            <person name="Gonzalez J."/>
            <person name="Henrissat B."/>
            <person name="Kuo A."/>
            <person name="Liang C."/>
            <person name="Lipzen A."/>
            <person name="Lutzoni F."/>
            <person name="Magnuson J."/>
            <person name="Mondo S."/>
            <person name="Nolan M."/>
            <person name="Ohm R."/>
            <person name="Pangilinan J."/>
            <person name="Park H.-J."/>
            <person name="Ramirez L."/>
            <person name="Alfaro M."/>
            <person name="Sun H."/>
            <person name="Tritt A."/>
            <person name="Yoshinaga Y."/>
            <person name="Zwiers L.-H."/>
            <person name="Turgeon B."/>
            <person name="Goodwin S."/>
            <person name="Spatafora J."/>
            <person name="Crous P."/>
            <person name="Grigoriev I."/>
        </authorList>
    </citation>
    <scope>NUCLEOTIDE SEQUENCE</scope>
    <source>
        <strain evidence="2">CBS 262.69</strain>
    </source>
</reference>
<dbReference type="OrthoDB" id="9991317at2759"/>
<sequence>MDNLEEAIKVTRTAVDITPSDHPNLAMDDLEEAIKVTQTAIDVTPSDHPDLAGRLNNLGTELESRYERTGKMDDLEEAIKVTQTAVDITPGDHPDLAIWLNNWGNKLASRYRRTGKMDDLEEAVKVTRTAVDITPSGHPDLATYLLSLGGALLLKSSSAAALDTYRRAWHCPNAPPFVRLRASRHALLLLQDREDFEAAYRISVDALDLLPRVHTRSLSRNDQQHVVSLFSGLATSACSLALQLGKPPSEALEVLEKGRALILGLLIDDRSDVSALRAVYPDLCTKYESLREEVNTPIKSNTDQRLRQIALERFSEAIEELEKCTEEIRRLPQFSRFQKALAIEEMQKCSAEGCIIVVNATDLRSDAIIISPTNCAAIPLPLLGASGAKDWLDRDLTNASSGDRGARNKAYREFLLWLWQNCVKLVFQELRYRIETSADSFSADSLPRVWWIGTGLASSFPFHAAGETGHASENAYCCAVSSYTPSIKALAYSRERASGEAVSRSRQPALLIVTMGTTPDAHSLDGVKAERCEVEAAVGASARIRHLDLPDVATVVRHLGESDIAHFACHGVSHSTDPSESGLLLQAAGGADRKLGGETLSVRQVSQMRLPHGEIAYLSACSTAENQAARLMDEVVHVVSGFQVAGFRHVVGCLWPSSDRVCVKVAKLFYSRVFQDGVAEFDDRAVAVALHKAAVEVRDGFLKQPLLWAQYVHFGA</sequence>
<evidence type="ECO:0000259" key="1">
    <source>
        <dbReference type="Pfam" id="PF12770"/>
    </source>
</evidence>
<dbReference type="PANTHER" id="PTHR19959">
    <property type="entry name" value="KINESIN LIGHT CHAIN"/>
    <property type="match status" value="1"/>
</dbReference>
<dbReference type="InterPro" id="IPR011990">
    <property type="entry name" value="TPR-like_helical_dom_sf"/>
</dbReference>
<dbReference type="Pfam" id="PF12770">
    <property type="entry name" value="CHAT"/>
    <property type="match status" value="1"/>
</dbReference>
<keyword evidence="3" id="KW-1185">Reference proteome</keyword>